<accession>A0A5C3K8Q8</accession>
<keyword evidence="2" id="KW-1185">Reference proteome</keyword>
<proteinExistence type="predicted"/>
<reference evidence="1 2" key="1">
    <citation type="journal article" date="2019" name="Nat. Ecol. Evol.">
        <title>Megaphylogeny resolves global patterns of mushroom evolution.</title>
        <authorList>
            <person name="Varga T."/>
            <person name="Krizsan K."/>
            <person name="Foldi C."/>
            <person name="Dima B."/>
            <person name="Sanchez-Garcia M."/>
            <person name="Sanchez-Ramirez S."/>
            <person name="Szollosi G.J."/>
            <person name="Szarkandi J.G."/>
            <person name="Papp V."/>
            <person name="Albert L."/>
            <person name="Andreopoulos W."/>
            <person name="Angelini C."/>
            <person name="Antonin V."/>
            <person name="Barry K.W."/>
            <person name="Bougher N.L."/>
            <person name="Buchanan P."/>
            <person name="Buyck B."/>
            <person name="Bense V."/>
            <person name="Catcheside P."/>
            <person name="Chovatia M."/>
            <person name="Cooper J."/>
            <person name="Damon W."/>
            <person name="Desjardin D."/>
            <person name="Finy P."/>
            <person name="Geml J."/>
            <person name="Haridas S."/>
            <person name="Hughes K."/>
            <person name="Justo A."/>
            <person name="Karasinski D."/>
            <person name="Kautmanova I."/>
            <person name="Kiss B."/>
            <person name="Kocsube S."/>
            <person name="Kotiranta H."/>
            <person name="LaButti K.M."/>
            <person name="Lechner B.E."/>
            <person name="Liimatainen K."/>
            <person name="Lipzen A."/>
            <person name="Lukacs Z."/>
            <person name="Mihaltcheva S."/>
            <person name="Morgado L.N."/>
            <person name="Niskanen T."/>
            <person name="Noordeloos M.E."/>
            <person name="Ohm R.A."/>
            <person name="Ortiz-Santana B."/>
            <person name="Ovrebo C."/>
            <person name="Racz N."/>
            <person name="Riley R."/>
            <person name="Savchenko A."/>
            <person name="Shiryaev A."/>
            <person name="Soop K."/>
            <person name="Spirin V."/>
            <person name="Szebenyi C."/>
            <person name="Tomsovsky M."/>
            <person name="Tulloss R.E."/>
            <person name="Uehling J."/>
            <person name="Grigoriev I.V."/>
            <person name="Vagvolgyi C."/>
            <person name="Papp T."/>
            <person name="Martin F.M."/>
            <person name="Miettinen O."/>
            <person name="Hibbett D.S."/>
            <person name="Nagy L.G."/>
        </authorList>
    </citation>
    <scope>NUCLEOTIDE SEQUENCE [LARGE SCALE GENOMIC DNA]</scope>
    <source>
        <strain evidence="1 2">CBS 121175</strain>
    </source>
</reference>
<dbReference type="Proteomes" id="UP000307440">
    <property type="component" value="Unassembled WGS sequence"/>
</dbReference>
<gene>
    <name evidence="1" type="ORF">FA15DRAFT_662163</name>
</gene>
<name>A0A5C3K8Q8_COPMA</name>
<dbReference type="AlphaFoldDB" id="A0A5C3K8Q8"/>
<protein>
    <submittedName>
        <fullName evidence="1">Uncharacterized protein</fullName>
    </submittedName>
</protein>
<organism evidence="1 2">
    <name type="scientific">Coprinopsis marcescibilis</name>
    <name type="common">Agaric fungus</name>
    <name type="synonym">Psathyrella marcescibilis</name>
    <dbReference type="NCBI Taxonomy" id="230819"/>
    <lineage>
        <taxon>Eukaryota</taxon>
        <taxon>Fungi</taxon>
        <taxon>Dikarya</taxon>
        <taxon>Basidiomycota</taxon>
        <taxon>Agaricomycotina</taxon>
        <taxon>Agaricomycetes</taxon>
        <taxon>Agaricomycetidae</taxon>
        <taxon>Agaricales</taxon>
        <taxon>Agaricineae</taxon>
        <taxon>Psathyrellaceae</taxon>
        <taxon>Coprinopsis</taxon>
    </lineage>
</organism>
<dbReference type="OrthoDB" id="2685518at2759"/>
<dbReference type="EMBL" id="ML210822">
    <property type="protein sequence ID" value="TFK16425.1"/>
    <property type="molecule type" value="Genomic_DNA"/>
</dbReference>
<evidence type="ECO:0000313" key="1">
    <source>
        <dbReference type="EMBL" id="TFK16425.1"/>
    </source>
</evidence>
<sequence>MKGPAVLVEGDHTVVLGVLFGDAEAYKAVGVENVDKGSMAFDKHCTLLNQPLQPCNLHAAIVQQPCKLHVAIVWQLYNGHASSMQPSYSFHMAAIVWLSHVIYARSIEVHMPIGCKPTLHAGYYGNLGTYIIGSCLTLIIGRTVIEIKDTPLAGLMFQQFFLLPWVATRLISEDLGLDFDQAHKAMMNNRIGPNLQLYSLTIFPILVYPWATIIQEMTSSAANLQLMHPAQCRTWQVLDWPVDDWKKWGSSWREIDTRYPSGPLKHLPHPSPNSMQWYDHLCITV</sequence>
<evidence type="ECO:0000313" key="2">
    <source>
        <dbReference type="Proteomes" id="UP000307440"/>
    </source>
</evidence>